<sequence length="421" mass="46304">MSTWTPVDWIQYEWDEHRGRVGPVRASFAETRGWDHELGPWLDPGSRPGVSVCRLVVDGRVVVLARYRAAGADSRRGLRVVAYLGGDAARMPWPTVREALALAPLWVHEPPPEQEAIDLAELVGRFGEYGEALEQRAREEAGALTPIVSAALRDPGVRLAVVSQADPVAQMWGLADILHSALGVAPETFSTHESEDLKQGAEIVFLRGWPGLSSRAPRRLRVDLRDQVPDDADGELAARLVAAYGAGTLEGLTRRAGLAEGMPWDERLTLLRAALAIPVPALAGTAAQPEYADPPEPPEPEPVPEPYTPPEPAAAPSPPATAAVRDMVADFELAMRDAVTREQERVILIEFRQWMLDRAPELRRPLNTYAGYLALRMLVRFDDRPPPPPEQARPGWRDPRWLALAGMSALILLFQLALLLR</sequence>
<reference evidence="3 4" key="1">
    <citation type="submission" date="2018-06" db="EMBL/GenBank/DDBJ databases">
        <title>Sphaerisporangium craniellae sp. nov., isolated from a marine sponge in the South China Sea.</title>
        <authorList>
            <person name="Li L."/>
        </authorList>
    </citation>
    <scope>NUCLEOTIDE SEQUENCE [LARGE SCALE GENOMIC DNA]</scope>
    <source>
        <strain evidence="3 4">LHW63015</strain>
    </source>
</reference>
<proteinExistence type="predicted"/>
<feature type="transmembrane region" description="Helical" evidence="2">
    <location>
        <begin position="401"/>
        <end position="420"/>
    </location>
</feature>
<dbReference type="OrthoDB" id="3517826at2"/>
<evidence type="ECO:0000313" key="3">
    <source>
        <dbReference type="EMBL" id="RBQ17512.1"/>
    </source>
</evidence>
<dbReference type="EMBL" id="QMEY01000011">
    <property type="protein sequence ID" value="RBQ17512.1"/>
    <property type="molecule type" value="Genomic_DNA"/>
</dbReference>
<keyword evidence="2" id="KW-0472">Membrane</keyword>
<comment type="caution">
    <text evidence="3">The sequence shown here is derived from an EMBL/GenBank/DDBJ whole genome shotgun (WGS) entry which is preliminary data.</text>
</comment>
<dbReference type="AlphaFoldDB" id="A0A366LWE0"/>
<protein>
    <submittedName>
        <fullName evidence="3">Uncharacterized protein</fullName>
    </submittedName>
</protein>
<keyword evidence="2" id="KW-1133">Transmembrane helix</keyword>
<dbReference type="RefSeq" id="WP_113983077.1">
    <property type="nucleotide sequence ID" value="NZ_QMEY01000011.1"/>
</dbReference>
<organism evidence="3 4">
    <name type="scientific">Spongiactinospora rosea</name>
    <dbReference type="NCBI Taxonomy" id="2248750"/>
    <lineage>
        <taxon>Bacteria</taxon>
        <taxon>Bacillati</taxon>
        <taxon>Actinomycetota</taxon>
        <taxon>Actinomycetes</taxon>
        <taxon>Streptosporangiales</taxon>
        <taxon>Streptosporangiaceae</taxon>
        <taxon>Spongiactinospora</taxon>
    </lineage>
</organism>
<feature type="region of interest" description="Disordered" evidence="1">
    <location>
        <begin position="287"/>
        <end position="321"/>
    </location>
</feature>
<evidence type="ECO:0000256" key="2">
    <source>
        <dbReference type="SAM" id="Phobius"/>
    </source>
</evidence>
<dbReference type="Proteomes" id="UP000253303">
    <property type="component" value="Unassembled WGS sequence"/>
</dbReference>
<keyword evidence="4" id="KW-1185">Reference proteome</keyword>
<gene>
    <name evidence="3" type="ORF">DP939_24370</name>
</gene>
<keyword evidence="2" id="KW-0812">Transmembrane</keyword>
<evidence type="ECO:0000313" key="4">
    <source>
        <dbReference type="Proteomes" id="UP000253303"/>
    </source>
</evidence>
<accession>A0A366LWE0</accession>
<feature type="compositionally biased region" description="Pro residues" evidence="1">
    <location>
        <begin position="292"/>
        <end position="319"/>
    </location>
</feature>
<name>A0A366LWE0_9ACTN</name>
<evidence type="ECO:0000256" key="1">
    <source>
        <dbReference type="SAM" id="MobiDB-lite"/>
    </source>
</evidence>